<evidence type="ECO:0000313" key="9">
    <source>
        <dbReference type="Proteomes" id="UP000249497"/>
    </source>
</evidence>
<evidence type="ECO:0000256" key="4">
    <source>
        <dbReference type="ARBA" id="ARBA00023125"/>
    </source>
</evidence>
<keyword evidence="3" id="KW-0805">Transcription regulation</keyword>
<dbReference type="GO" id="GO:0003700">
    <property type="term" value="F:DNA-binding transcription factor activity"/>
    <property type="evidence" value="ECO:0007669"/>
    <property type="project" value="InterPro"/>
</dbReference>
<keyword evidence="6" id="KW-0539">Nucleus</keyword>
<dbReference type="Proteomes" id="UP000249497">
    <property type="component" value="Unassembled WGS sequence"/>
</dbReference>
<dbReference type="EMBL" id="KZ824792">
    <property type="protein sequence ID" value="RAH81940.1"/>
    <property type="molecule type" value="Genomic_DNA"/>
</dbReference>
<dbReference type="GO" id="GO:0003677">
    <property type="term" value="F:DNA binding"/>
    <property type="evidence" value="ECO:0007669"/>
    <property type="project" value="UniProtKB-KW"/>
</dbReference>
<name>A0A8T8X219_ASPJA</name>
<dbReference type="GO" id="GO:0005634">
    <property type="term" value="C:nucleus"/>
    <property type="evidence" value="ECO:0007669"/>
    <property type="project" value="UniProtKB-SubCell"/>
</dbReference>
<feature type="domain" description="Xylanolytic transcriptional activator regulatory" evidence="7">
    <location>
        <begin position="197"/>
        <end position="269"/>
    </location>
</feature>
<dbReference type="CDD" id="cd12148">
    <property type="entry name" value="fungal_TF_MHR"/>
    <property type="match status" value="1"/>
</dbReference>
<dbReference type="PANTHER" id="PTHR46910">
    <property type="entry name" value="TRANSCRIPTION FACTOR PDR1"/>
    <property type="match status" value="1"/>
</dbReference>
<dbReference type="InterPro" id="IPR007219">
    <property type="entry name" value="XnlR_reg_dom"/>
</dbReference>
<dbReference type="InterPro" id="IPR050987">
    <property type="entry name" value="AtrR-like"/>
</dbReference>
<dbReference type="PANTHER" id="PTHR46910:SF3">
    <property type="entry name" value="HALOTOLERANCE PROTEIN 9-RELATED"/>
    <property type="match status" value="1"/>
</dbReference>
<evidence type="ECO:0000256" key="3">
    <source>
        <dbReference type="ARBA" id="ARBA00023015"/>
    </source>
</evidence>
<keyword evidence="2" id="KW-0479">Metal-binding</keyword>
<dbReference type="GO" id="GO:0006351">
    <property type="term" value="P:DNA-templated transcription"/>
    <property type="evidence" value="ECO:0007669"/>
    <property type="project" value="InterPro"/>
</dbReference>
<keyword evidence="4" id="KW-0238">DNA-binding</keyword>
<evidence type="ECO:0000256" key="1">
    <source>
        <dbReference type="ARBA" id="ARBA00004123"/>
    </source>
</evidence>
<evidence type="ECO:0000313" key="8">
    <source>
        <dbReference type="EMBL" id="RAH81940.1"/>
    </source>
</evidence>
<evidence type="ECO:0000256" key="6">
    <source>
        <dbReference type="ARBA" id="ARBA00023242"/>
    </source>
</evidence>
<gene>
    <name evidence="8" type="ORF">BO86DRAFT_448179</name>
</gene>
<accession>A0A8T8X219</accession>
<sequence>MANYRQDPVVVHDPLNPHLVYLGVQVLEFVHRNLPLLRNLIVHLYGFNYLPILPEPVLLPGWDTLWNQLVSFNLADESAKVSLVARIFHISQHPISVTESTSLHSLHRFIGGDSLRWETIGNVLMLANCDLLHIHYRDLAGADPRQREPPVLRSEFQQVTEVFTQLTRALPYNRFLLAYHQSDDSGQSLHSSFAEIVSATYTAGFHRIIPLAGGRLSFVPQWRRRIFSMVYTMDKKLATFLDRPPLVTRQYCDMEAPADVNISDSDATGMRSEGISFDALGFTIGGKSSPITFIRLRFLLAIIKEEILELQLGTNKSTIPEKTPQILDRLDALWQSCPSYMKYTSDMWQMPLGCAETLTHLYNYLDFLHCRFLTLRLAQHDTSQECSHLLIVVAQEVLSTLLVLNEERDRVREVTTDLAPIFLPYGLPSAEILLSEMLRYGSSAVGNRDMYPSLSHAKALRNLTVYVSCLSWVSPRGTRNSSCCKKAQARLEQLLDRILDPISTVGDVAPENAGLGSDRMEWGYAPFV</sequence>
<dbReference type="GO" id="GO:0008270">
    <property type="term" value="F:zinc ion binding"/>
    <property type="evidence" value="ECO:0007669"/>
    <property type="project" value="InterPro"/>
</dbReference>
<dbReference type="GeneID" id="37180320"/>
<reference evidence="8 9" key="1">
    <citation type="submission" date="2018-02" db="EMBL/GenBank/DDBJ databases">
        <title>The genomes of Aspergillus section Nigri reveals drivers in fungal speciation.</title>
        <authorList>
            <consortium name="DOE Joint Genome Institute"/>
            <person name="Vesth T.C."/>
            <person name="Nybo J."/>
            <person name="Theobald S."/>
            <person name="Brandl J."/>
            <person name="Frisvad J.C."/>
            <person name="Nielsen K.F."/>
            <person name="Lyhne E.K."/>
            <person name="Kogle M.E."/>
            <person name="Kuo A."/>
            <person name="Riley R."/>
            <person name="Clum A."/>
            <person name="Nolan M."/>
            <person name="Lipzen A."/>
            <person name="Salamov A."/>
            <person name="Henrissat B."/>
            <person name="Wiebenga A."/>
            <person name="De vries R.P."/>
            <person name="Grigoriev I.V."/>
            <person name="Mortensen U.H."/>
            <person name="Andersen M.R."/>
            <person name="Baker S.E."/>
        </authorList>
    </citation>
    <scope>NUCLEOTIDE SEQUENCE [LARGE SCALE GENOMIC DNA]</scope>
    <source>
        <strain evidence="8 9">CBS 114.51</strain>
    </source>
</reference>
<evidence type="ECO:0000256" key="5">
    <source>
        <dbReference type="ARBA" id="ARBA00023163"/>
    </source>
</evidence>
<keyword evidence="5" id="KW-0804">Transcription</keyword>
<dbReference type="RefSeq" id="XP_025527834.1">
    <property type="nucleotide sequence ID" value="XM_025676627.1"/>
</dbReference>
<organism evidence="8 9">
    <name type="scientific">Aspergillus japonicus CBS 114.51</name>
    <dbReference type="NCBI Taxonomy" id="1448312"/>
    <lineage>
        <taxon>Eukaryota</taxon>
        <taxon>Fungi</taxon>
        <taxon>Dikarya</taxon>
        <taxon>Ascomycota</taxon>
        <taxon>Pezizomycotina</taxon>
        <taxon>Eurotiomycetes</taxon>
        <taxon>Eurotiomycetidae</taxon>
        <taxon>Eurotiales</taxon>
        <taxon>Aspergillaceae</taxon>
        <taxon>Aspergillus</taxon>
        <taxon>Aspergillus subgen. Circumdati</taxon>
    </lineage>
</organism>
<evidence type="ECO:0000259" key="7">
    <source>
        <dbReference type="Pfam" id="PF04082"/>
    </source>
</evidence>
<dbReference type="AlphaFoldDB" id="A0A8T8X219"/>
<proteinExistence type="predicted"/>
<protein>
    <recommendedName>
        <fullName evidence="7">Xylanolytic transcriptional activator regulatory domain-containing protein</fullName>
    </recommendedName>
</protein>
<keyword evidence="9" id="KW-1185">Reference proteome</keyword>
<comment type="subcellular location">
    <subcellularLocation>
        <location evidence="1">Nucleus</location>
    </subcellularLocation>
</comment>
<dbReference type="OrthoDB" id="4898680at2759"/>
<evidence type="ECO:0000256" key="2">
    <source>
        <dbReference type="ARBA" id="ARBA00022723"/>
    </source>
</evidence>
<dbReference type="Pfam" id="PF04082">
    <property type="entry name" value="Fungal_trans"/>
    <property type="match status" value="1"/>
</dbReference>